<protein>
    <submittedName>
        <fullName evidence="1">NUDIX domain protein</fullName>
    </submittedName>
</protein>
<accession>A0A8S5Q183</accession>
<dbReference type="EMBL" id="BK015546">
    <property type="protein sequence ID" value="DAE12276.1"/>
    <property type="molecule type" value="Genomic_DNA"/>
</dbReference>
<proteinExistence type="predicted"/>
<sequence length="65" mass="7580">MVNKPFYQRCNYCGKMLNPCSVRHCDRIGGDICCYCCKKCEYNIFEEIGQSCGLYERRNNGHSIN</sequence>
<organism evidence="1">
    <name type="scientific">Siphoviridae sp. ctMgg26</name>
    <dbReference type="NCBI Taxonomy" id="2825462"/>
    <lineage>
        <taxon>Viruses</taxon>
        <taxon>Duplodnaviria</taxon>
        <taxon>Heunggongvirae</taxon>
        <taxon>Uroviricota</taxon>
        <taxon>Caudoviricetes</taxon>
    </lineage>
</organism>
<evidence type="ECO:0000313" key="1">
    <source>
        <dbReference type="EMBL" id="DAE12276.1"/>
    </source>
</evidence>
<name>A0A8S5Q183_9CAUD</name>
<reference evidence="1" key="1">
    <citation type="journal article" date="2021" name="Proc. Natl. Acad. Sci. U.S.A.">
        <title>A Catalog of Tens of Thousands of Viruses from Human Metagenomes Reveals Hidden Associations with Chronic Diseases.</title>
        <authorList>
            <person name="Tisza M.J."/>
            <person name="Buck C.B."/>
        </authorList>
    </citation>
    <scope>NUCLEOTIDE SEQUENCE</scope>
    <source>
        <strain evidence="1">CtMgg26</strain>
    </source>
</reference>